<accession>A0A4U9I0V1</accession>
<feature type="domain" description="Gp5/Type VI secretion system Vgr C-terminal trimerisation" evidence="1">
    <location>
        <begin position="1"/>
        <end position="98"/>
    </location>
</feature>
<dbReference type="SUPFAM" id="SSF69349">
    <property type="entry name" value="Phage fibre proteins"/>
    <property type="match status" value="1"/>
</dbReference>
<reference evidence="2 3" key="1">
    <citation type="submission" date="2019-05" db="EMBL/GenBank/DDBJ databases">
        <authorList>
            <consortium name="Pathogen Informatics"/>
        </authorList>
    </citation>
    <scope>NUCLEOTIDE SEQUENCE [LARGE SCALE GENOMIC DNA]</scope>
    <source>
        <strain evidence="2 3">NCTC12971</strain>
    </source>
</reference>
<dbReference type="AlphaFoldDB" id="A0A4U9I0V1"/>
<evidence type="ECO:0000259" key="1">
    <source>
        <dbReference type="Pfam" id="PF22178"/>
    </source>
</evidence>
<organism evidence="2 3">
    <name type="scientific">Serratia rubidaea</name>
    <name type="common">Serratia marinorubra</name>
    <dbReference type="NCBI Taxonomy" id="61652"/>
    <lineage>
        <taxon>Bacteria</taxon>
        <taxon>Pseudomonadati</taxon>
        <taxon>Pseudomonadota</taxon>
        <taxon>Gammaproteobacteria</taxon>
        <taxon>Enterobacterales</taxon>
        <taxon>Yersiniaceae</taxon>
        <taxon>Serratia</taxon>
    </lineage>
</organism>
<gene>
    <name evidence="2" type="ORF">NCTC12971_05751</name>
</gene>
<dbReference type="Pfam" id="PF22178">
    <property type="entry name" value="Gp5_trimer_C"/>
    <property type="match status" value="1"/>
</dbReference>
<evidence type="ECO:0000313" key="3">
    <source>
        <dbReference type="Proteomes" id="UP000307968"/>
    </source>
</evidence>
<name>A0A4U9I0V1_SERRU</name>
<sequence>MGFMTRSKDGHLDNSSHLYFEDKPGAEMLSMHAEKDMRVSVENNKDVTIDGTRTTTILKEQKDDVTGDAVFNYHATRTTTVDKKETKTFKDGEKTTITNGPRS</sequence>
<proteinExistence type="predicted"/>
<dbReference type="EMBL" id="LR590463">
    <property type="protein sequence ID" value="VTP68679.1"/>
    <property type="molecule type" value="Genomic_DNA"/>
</dbReference>
<dbReference type="InterPro" id="IPR054030">
    <property type="entry name" value="Gp5_Vgr_C"/>
</dbReference>
<protein>
    <submittedName>
        <fullName evidence="2">Type VI secretion system Vgr family protein</fullName>
    </submittedName>
</protein>
<evidence type="ECO:0000313" key="2">
    <source>
        <dbReference type="EMBL" id="VTP68679.1"/>
    </source>
</evidence>
<dbReference type="Proteomes" id="UP000307968">
    <property type="component" value="Chromosome"/>
</dbReference>